<reference evidence="6" key="1">
    <citation type="journal article" date="2023" name="Mol. Phylogenet. Evol.">
        <title>Genome-scale phylogeny and comparative genomics of the fungal order Sordariales.</title>
        <authorList>
            <person name="Hensen N."/>
            <person name="Bonometti L."/>
            <person name="Westerberg I."/>
            <person name="Brannstrom I.O."/>
            <person name="Guillou S."/>
            <person name="Cros-Aarteil S."/>
            <person name="Calhoun S."/>
            <person name="Haridas S."/>
            <person name="Kuo A."/>
            <person name="Mondo S."/>
            <person name="Pangilinan J."/>
            <person name="Riley R."/>
            <person name="LaButti K."/>
            <person name="Andreopoulos B."/>
            <person name="Lipzen A."/>
            <person name="Chen C."/>
            <person name="Yan M."/>
            <person name="Daum C."/>
            <person name="Ng V."/>
            <person name="Clum A."/>
            <person name="Steindorff A."/>
            <person name="Ohm R.A."/>
            <person name="Martin F."/>
            <person name="Silar P."/>
            <person name="Natvig D.O."/>
            <person name="Lalanne C."/>
            <person name="Gautier V."/>
            <person name="Ament-Velasquez S.L."/>
            <person name="Kruys A."/>
            <person name="Hutchinson M.I."/>
            <person name="Powell A.J."/>
            <person name="Barry K."/>
            <person name="Miller A.N."/>
            <person name="Grigoriev I.V."/>
            <person name="Debuchy R."/>
            <person name="Gladieux P."/>
            <person name="Hiltunen Thoren M."/>
            <person name="Johannesson H."/>
        </authorList>
    </citation>
    <scope>NUCLEOTIDE SEQUENCE</scope>
    <source>
        <strain evidence="6">FGSC 1904</strain>
    </source>
</reference>
<dbReference type="GO" id="GO:0006508">
    <property type="term" value="P:proteolysis"/>
    <property type="evidence" value="ECO:0007669"/>
    <property type="project" value="UniProtKB-KW"/>
</dbReference>
<dbReference type="Pfam" id="PF04389">
    <property type="entry name" value="Peptidase_M28"/>
    <property type="match status" value="1"/>
</dbReference>
<dbReference type="PANTHER" id="PTHR12283">
    <property type="entry name" value="GLUTAMINYL-PEPTIDE CYCLOTRANSFERASE"/>
    <property type="match status" value="1"/>
</dbReference>
<reference evidence="6" key="2">
    <citation type="submission" date="2023-07" db="EMBL/GenBank/DDBJ databases">
        <authorList>
            <consortium name="Lawrence Berkeley National Laboratory"/>
            <person name="Haridas S."/>
            <person name="Hensen N."/>
            <person name="Bonometti L."/>
            <person name="Westerberg I."/>
            <person name="Brannstrom I.O."/>
            <person name="Guillou S."/>
            <person name="Cros-Aarteil S."/>
            <person name="Calhoun S."/>
            <person name="Kuo A."/>
            <person name="Mondo S."/>
            <person name="Pangilinan J."/>
            <person name="Riley R."/>
            <person name="LaButti K."/>
            <person name="Andreopoulos B."/>
            <person name="Lipzen A."/>
            <person name="Chen C."/>
            <person name="Yanf M."/>
            <person name="Daum C."/>
            <person name="Ng V."/>
            <person name="Clum A."/>
            <person name="Steindorff A."/>
            <person name="Ohm R."/>
            <person name="Martin F."/>
            <person name="Silar P."/>
            <person name="Natvig D."/>
            <person name="Lalanne C."/>
            <person name="Gautier V."/>
            <person name="Ament-velasquez S.L."/>
            <person name="Kruys A."/>
            <person name="Hutchinson M.I."/>
            <person name="Powell A.J."/>
            <person name="Barry K."/>
            <person name="Miller A.N."/>
            <person name="Grigoriev I.V."/>
            <person name="Debuchy R."/>
            <person name="Gladieux P."/>
            <person name="Thoren M.H."/>
            <person name="Johannesson H."/>
        </authorList>
    </citation>
    <scope>NUCLEOTIDE SEQUENCE</scope>
    <source>
        <strain evidence="6">FGSC 1904</strain>
    </source>
</reference>
<accession>A0AAE0PDQ4</accession>
<organism evidence="6 7">
    <name type="scientific">Sordaria brevicollis</name>
    <dbReference type="NCBI Taxonomy" id="83679"/>
    <lineage>
        <taxon>Eukaryota</taxon>
        <taxon>Fungi</taxon>
        <taxon>Dikarya</taxon>
        <taxon>Ascomycota</taxon>
        <taxon>Pezizomycotina</taxon>
        <taxon>Sordariomycetes</taxon>
        <taxon>Sordariomycetidae</taxon>
        <taxon>Sordariales</taxon>
        <taxon>Sordariaceae</taxon>
        <taxon>Sordaria</taxon>
    </lineage>
</organism>
<evidence type="ECO:0000256" key="1">
    <source>
        <dbReference type="ARBA" id="ARBA00022679"/>
    </source>
</evidence>
<keyword evidence="3" id="KW-0479">Metal-binding</keyword>
<keyword evidence="3" id="KW-0645">Protease</keyword>
<dbReference type="PANTHER" id="PTHR12283:SF6">
    <property type="entry name" value="GLUTAMINYL-PEPTIDE CYCLOTRANSFERASE-RELATED"/>
    <property type="match status" value="1"/>
</dbReference>
<dbReference type="CDD" id="cd03880">
    <property type="entry name" value="M28_QC_like"/>
    <property type="match status" value="1"/>
</dbReference>
<dbReference type="InterPro" id="IPR037457">
    <property type="entry name" value="M28_QC"/>
</dbReference>
<gene>
    <name evidence="6" type="ORF">B0T20DRAFT_393729</name>
</gene>
<evidence type="ECO:0000256" key="4">
    <source>
        <dbReference type="SAM" id="MobiDB-lite"/>
    </source>
</evidence>
<dbReference type="AlphaFoldDB" id="A0AAE0PDQ4"/>
<dbReference type="GO" id="GO:0016603">
    <property type="term" value="F:glutaminyl-peptide cyclotransferase activity"/>
    <property type="evidence" value="ECO:0007669"/>
    <property type="project" value="InterPro"/>
</dbReference>
<name>A0AAE0PDQ4_SORBR</name>
<dbReference type="Gene3D" id="3.40.630.10">
    <property type="entry name" value="Zn peptidases"/>
    <property type="match status" value="1"/>
</dbReference>
<dbReference type="EC" id="3.4.-.-" evidence="3"/>
<dbReference type="EMBL" id="JAUTDP010000007">
    <property type="protein sequence ID" value="KAK3397937.1"/>
    <property type="molecule type" value="Genomic_DNA"/>
</dbReference>
<evidence type="ECO:0000313" key="6">
    <source>
        <dbReference type="EMBL" id="KAK3397937.1"/>
    </source>
</evidence>
<dbReference type="InterPro" id="IPR040234">
    <property type="entry name" value="QC/QCL"/>
</dbReference>
<evidence type="ECO:0000256" key="2">
    <source>
        <dbReference type="ARBA" id="ARBA00023315"/>
    </source>
</evidence>
<comment type="caution">
    <text evidence="6">The sequence shown here is derived from an EMBL/GenBank/DDBJ whole genome shotgun (WGS) entry which is preliminary data.</text>
</comment>
<evidence type="ECO:0000313" key="7">
    <source>
        <dbReference type="Proteomes" id="UP001281003"/>
    </source>
</evidence>
<comment type="similarity">
    <text evidence="3">Belongs to the peptidase M28 family.</text>
</comment>
<keyword evidence="3" id="KW-0378">Hydrolase</keyword>
<dbReference type="SUPFAM" id="SSF53187">
    <property type="entry name" value="Zn-dependent exopeptidases"/>
    <property type="match status" value="1"/>
</dbReference>
<proteinExistence type="inferred from homology"/>
<sequence length="483" mass="52777">MGGKVGIKGGAFGNASESFPLGGLNCPGPSHPGSGRENQAMARHSKPSVVHNHQGGYHRSSSTSLSRHGLLLSALLLTATNTGISGVNAYTPLSTCSLRNLPSASTSDFDIHLDSSPDSLLAPILIPRVPGTEGSRLVQQHFVDFFTSQLPDWTLEWQNSTSTTPATGDEQIPFSNLILRRDPPWIAKGDHKKKKEGDVKRLTLAAHYDSLYRPEGFIGAVDSAAPCAILMQVARAVDGALGRRWEGIEAARRKEAEESGLGLDDDGLGSEEEEEEEKGVQIVLFDGEEAWVRWTDTDSTYGSRALAEAWESSPYEVSSTHSNRLESISLLVLLDLLGAENPRIPSYFWDTHGAYGDLAKIEGRLRALGLLETAPPPLGAFLPDSEKPYNRFTRGYIQDDHVPFLERGIKVLHLIPTPFPTVWHTMLDDGEHLNLPTVRDWAKIMTAFVAEWMDLDDVLVSQQESCAVEEEKGGGSSMEKDEL</sequence>
<dbReference type="InterPro" id="IPR007484">
    <property type="entry name" value="Peptidase_M28"/>
</dbReference>
<feature type="domain" description="Peptidase M28" evidence="5">
    <location>
        <begin position="196"/>
        <end position="449"/>
    </location>
</feature>
<keyword evidence="3" id="KW-0862">Zinc</keyword>
<feature type="region of interest" description="Disordered" evidence="4">
    <location>
        <begin position="255"/>
        <end position="279"/>
    </location>
</feature>
<evidence type="ECO:0000256" key="3">
    <source>
        <dbReference type="RuleBase" id="RU361240"/>
    </source>
</evidence>
<keyword evidence="7" id="KW-1185">Reference proteome</keyword>
<dbReference type="GO" id="GO:0008270">
    <property type="term" value="F:zinc ion binding"/>
    <property type="evidence" value="ECO:0007669"/>
    <property type="project" value="TreeGrafter"/>
</dbReference>
<keyword evidence="1" id="KW-0808">Transferase</keyword>
<keyword evidence="2" id="KW-0012">Acyltransferase</keyword>
<feature type="region of interest" description="Disordered" evidence="4">
    <location>
        <begin position="23"/>
        <end position="62"/>
    </location>
</feature>
<protein>
    <recommendedName>
        <fullName evidence="3">Peptide hydrolase</fullName>
        <ecNumber evidence="3">3.4.-.-</ecNumber>
    </recommendedName>
</protein>
<dbReference type="Proteomes" id="UP001281003">
    <property type="component" value="Unassembled WGS sequence"/>
</dbReference>
<evidence type="ECO:0000259" key="5">
    <source>
        <dbReference type="Pfam" id="PF04389"/>
    </source>
</evidence>
<feature type="compositionally biased region" description="Acidic residues" evidence="4">
    <location>
        <begin position="263"/>
        <end position="277"/>
    </location>
</feature>
<dbReference type="GO" id="GO:0008233">
    <property type="term" value="F:peptidase activity"/>
    <property type="evidence" value="ECO:0007669"/>
    <property type="project" value="UniProtKB-KW"/>
</dbReference>